<dbReference type="Pfam" id="PF10344">
    <property type="entry name" value="Hobbit"/>
    <property type="match status" value="1"/>
</dbReference>
<evidence type="ECO:0000259" key="1">
    <source>
        <dbReference type="SMART" id="SM01214"/>
    </source>
</evidence>
<dbReference type="PANTHER" id="PTHR15678:SF6">
    <property type="entry name" value="BRIDGE-LIKE LIPID TRANSFER PROTEIN FAMILY MEMBER 2"/>
    <property type="match status" value="1"/>
</dbReference>
<gene>
    <name evidence="2" type="ORF">HPB51_009150</name>
</gene>
<reference evidence="2" key="2">
    <citation type="submission" date="2021-09" db="EMBL/GenBank/DDBJ databases">
        <authorList>
            <person name="Jia N."/>
            <person name="Wang J."/>
            <person name="Shi W."/>
            <person name="Du L."/>
            <person name="Sun Y."/>
            <person name="Zhan W."/>
            <person name="Jiang J."/>
            <person name="Wang Q."/>
            <person name="Zhang B."/>
            <person name="Ji P."/>
            <person name="Sakyi L.B."/>
            <person name="Cui X."/>
            <person name="Yuan T."/>
            <person name="Jiang B."/>
            <person name="Yang W."/>
            <person name="Lam T.T.-Y."/>
            <person name="Chang Q."/>
            <person name="Ding S."/>
            <person name="Wang X."/>
            <person name="Zhu J."/>
            <person name="Ruan X."/>
            <person name="Zhao L."/>
            <person name="Wei J."/>
            <person name="Que T."/>
            <person name="Du C."/>
            <person name="Cheng J."/>
            <person name="Dai P."/>
            <person name="Han X."/>
            <person name="Huang E."/>
            <person name="Gao Y."/>
            <person name="Liu J."/>
            <person name="Shao H."/>
            <person name="Ye R."/>
            <person name="Li L."/>
            <person name="Wei W."/>
            <person name="Wang X."/>
            <person name="Wang C."/>
            <person name="Huo Q."/>
            <person name="Li W."/>
            <person name="Guo W."/>
            <person name="Chen H."/>
            <person name="Chen S."/>
            <person name="Zhou L."/>
            <person name="Zhou L."/>
            <person name="Ni X."/>
            <person name="Tian J."/>
            <person name="Zhou Y."/>
            <person name="Sheng Y."/>
            <person name="Liu T."/>
            <person name="Pan Y."/>
            <person name="Xia L."/>
            <person name="Li J."/>
            <person name="Zhao F."/>
            <person name="Cao W."/>
        </authorList>
    </citation>
    <scope>NUCLEOTIDE SEQUENCE</scope>
    <source>
        <strain evidence="2">Rmic-2018</strain>
        <tissue evidence="2">Larvae</tissue>
    </source>
</reference>
<evidence type="ECO:0000313" key="2">
    <source>
        <dbReference type="EMBL" id="KAH8039894.1"/>
    </source>
</evidence>
<dbReference type="EMBL" id="JABSTU010000001">
    <property type="protein sequence ID" value="KAH8039894.1"/>
    <property type="molecule type" value="Genomic_DNA"/>
</dbReference>
<proteinExistence type="predicted"/>
<reference evidence="2" key="1">
    <citation type="journal article" date="2020" name="Cell">
        <title>Large-Scale Comparative Analyses of Tick Genomes Elucidate Their Genetic Diversity and Vector Capacities.</title>
        <authorList>
            <consortium name="Tick Genome and Microbiome Consortium (TIGMIC)"/>
            <person name="Jia N."/>
            <person name="Wang J."/>
            <person name="Shi W."/>
            <person name="Du L."/>
            <person name="Sun Y."/>
            <person name="Zhan W."/>
            <person name="Jiang J.F."/>
            <person name="Wang Q."/>
            <person name="Zhang B."/>
            <person name="Ji P."/>
            <person name="Bell-Sakyi L."/>
            <person name="Cui X.M."/>
            <person name="Yuan T.T."/>
            <person name="Jiang B.G."/>
            <person name="Yang W.F."/>
            <person name="Lam T.T."/>
            <person name="Chang Q.C."/>
            <person name="Ding S.J."/>
            <person name="Wang X.J."/>
            <person name="Zhu J.G."/>
            <person name="Ruan X.D."/>
            <person name="Zhao L."/>
            <person name="Wei J.T."/>
            <person name="Ye R.Z."/>
            <person name="Que T.C."/>
            <person name="Du C.H."/>
            <person name="Zhou Y.H."/>
            <person name="Cheng J.X."/>
            <person name="Dai P.F."/>
            <person name="Guo W.B."/>
            <person name="Han X.H."/>
            <person name="Huang E.J."/>
            <person name="Li L.F."/>
            <person name="Wei W."/>
            <person name="Gao Y.C."/>
            <person name="Liu J.Z."/>
            <person name="Shao H.Z."/>
            <person name="Wang X."/>
            <person name="Wang C.C."/>
            <person name="Yang T.C."/>
            <person name="Huo Q.B."/>
            <person name="Li W."/>
            <person name="Chen H.Y."/>
            <person name="Chen S.E."/>
            <person name="Zhou L.G."/>
            <person name="Ni X.B."/>
            <person name="Tian J.H."/>
            <person name="Sheng Y."/>
            <person name="Liu T."/>
            <person name="Pan Y.S."/>
            <person name="Xia L.Y."/>
            <person name="Li J."/>
            <person name="Zhao F."/>
            <person name="Cao W.C."/>
        </authorList>
    </citation>
    <scope>NUCLEOTIDE SEQUENCE</scope>
    <source>
        <strain evidence="2">Rmic-2018</strain>
    </source>
</reference>
<protein>
    <recommendedName>
        <fullName evidence="1">FMP27/BLTP2/Hobbit GFWDK motif-containing RBG unit domain-containing protein</fullName>
    </recommendedName>
</protein>
<dbReference type="PANTHER" id="PTHR15678">
    <property type="entry name" value="ANTIGEN MLAA-22-RELATED"/>
    <property type="match status" value="1"/>
</dbReference>
<organism evidence="2 3">
    <name type="scientific">Rhipicephalus microplus</name>
    <name type="common">Cattle tick</name>
    <name type="synonym">Boophilus microplus</name>
    <dbReference type="NCBI Taxonomy" id="6941"/>
    <lineage>
        <taxon>Eukaryota</taxon>
        <taxon>Metazoa</taxon>
        <taxon>Ecdysozoa</taxon>
        <taxon>Arthropoda</taxon>
        <taxon>Chelicerata</taxon>
        <taxon>Arachnida</taxon>
        <taxon>Acari</taxon>
        <taxon>Parasitiformes</taxon>
        <taxon>Ixodida</taxon>
        <taxon>Ixodoidea</taxon>
        <taxon>Ixodidae</taxon>
        <taxon>Rhipicephalinae</taxon>
        <taxon>Rhipicephalus</taxon>
        <taxon>Boophilus</taxon>
    </lineage>
</organism>
<keyword evidence="3" id="KW-1185">Reference proteome</keyword>
<dbReference type="Proteomes" id="UP000821866">
    <property type="component" value="Chromosome 1"/>
</dbReference>
<dbReference type="VEuPathDB" id="VectorBase:LOC119181763"/>
<dbReference type="InterPro" id="IPR045167">
    <property type="entry name" value="Hobbit"/>
</dbReference>
<comment type="caution">
    <text evidence="2">The sequence shown here is derived from an EMBL/GenBank/DDBJ whole genome shotgun (WGS) entry which is preliminary data.</text>
</comment>
<sequence length="1127" mass="127526">MFEQTHEKCDEINTRPRPVTDGHYECLRATRRPKAERQYCVSLGVFTAALRIFKHPQDTSSNDSCLAQFCVTLQGNASFSDEDLSIVHNTTLSIQQPEIILYEERLLEALYSKEFEVEHSALPVLKNEELGKDENGSLIEEDTESERARLRSVVAKLPQTTCIKVEGASVKILQENWQKFSSLRMLMRASAELEEISVSVRTAGCEPVAAGVLRARLNADVGSLLNTGNVLSEVMLETAWCTLGPCDSLKPQQLKKSHVWNVPFSIGMMLLKTRHSSSDLRIQCMLGGVHAEVNPLVTGLLQHWSSKLQARAVKHEAKQPAVSESKQAGPVLSLHLSLSDTNIFGLSSAETGAVIRLDSLNVDCTSAKMYVNMEGCALAALRNTVQSYSCIPASEVKPAAAYIKSARLNYKPEQREVHLQLLDEVSLTWYTTLHMSLVTLVQDLLDLKSSLKFDRKTVENVPRNEEPTPESLTFNICLQGSNSFEFRLSKAHRIKFVMSDLHIKAKPARKSIHTEALLVYFDEHPIFKLQQVQYVAAPSDEKSSINRHTIKGLTQQYNKLWTLSIEEMRVAFPYDYNFAEACSEEAVNIIKWLKLIHKKGKVPFTADSPLPSDFSIKAKTLTIELGDDPFEVKLRNNYELLEDEYHESLKRKRMLDEKIENYRKTHLLLPASKVNELYAGLRKKDADIYVQRSKQLGQGTSTRSHLVLWHFDQLEVLALADPSYHGTEAVVEVMRRLDPESPYPEEGMQFSTLWCRRVTGSIKSVTCQLRDFPQFMVDWREFQVWGTLAGAEQEAPPRAKRSSTVEVGTPWGNMTVQRSMPSLKFYHDLTWDLGYLGMTYGACWEPIVSQVSLCLEKVSRPSADPSPVLAWWDKARLLLHGRLTVSARHLALFQHVSLDPYNDTELFQVSWSDAIVDWTNGKIVMKGNLGMYVHTASRYNDSRLVHIPNLKISIKMNWLCVGNPFDHHSITPCAPDKIPEYSSNQEHDSYRAFRSQNLNLSVSLETKSVALETADSIPTLLVFSSTLKWLEGLKAIIGGLPKLTRRGALFGNVKPRKSQLTRHVRQLQLSLALHKFQVCYWTSLARQHGFELLAGRIQLSSEHSLLLDTLRDGLLHRWAFHLLSFTV</sequence>
<evidence type="ECO:0000313" key="3">
    <source>
        <dbReference type="Proteomes" id="UP000821866"/>
    </source>
</evidence>
<dbReference type="InterPro" id="IPR019441">
    <property type="entry name" value="FMP27/BLTP2/Hobbit_GFWDK_RBG"/>
</dbReference>
<feature type="domain" description="FMP27/BLTP2/Hobbit GFWDK motif-containing RBG unit" evidence="1">
    <location>
        <begin position="771"/>
        <end position="903"/>
    </location>
</feature>
<dbReference type="SMART" id="SM01214">
    <property type="entry name" value="Fmp27_GFWDK"/>
    <property type="match status" value="1"/>
</dbReference>
<accession>A0A9J6EZF4</accession>
<name>A0A9J6EZF4_RHIMP</name>
<dbReference type="AlphaFoldDB" id="A0A9J6EZF4"/>